<keyword evidence="2" id="KW-1185">Reference proteome</keyword>
<gene>
    <name evidence="1" type="ORF">NYZ99_04230</name>
</gene>
<organism evidence="1 2">
    <name type="scientific">Maribacter litopenaei</name>
    <dbReference type="NCBI Taxonomy" id="2976127"/>
    <lineage>
        <taxon>Bacteria</taxon>
        <taxon>Pseudomonadati</taxon>
        <taxon>Bacteroidota</taxon>
        <taxon>Flavobacteriia</taxon>
        <taxon>Flavobacteriales</taxon>
        <taxon>Flavobacteriaceae</taxon>
        <taxon>Maribacter</taxon>
    </lineage>
</organism>
<sequence length="43" mass="5055">MTSKHRKQSTAINKATTLAKRYSSDVIIHRENGEIRDRISYYD</sequence>
<dbReference type="RefSeq" id="WP_260575328.1">
    <property type="nucleotide sequence ID" value="NZ_CP104205.1"/>
</dbReference>
<accession>A0ABY5YC93</accession>
<evidence type="ECO:0000313" key="1">
    <source>
        <dbReference type="EMBL" id="UWX56695.1"/>
    </source>
</evidence>
<dbReference type="Proteomes" id="UP001059209">
    <property type="component" value="Chromosome"/>
</dbReference>
<name>A0ABY5YC93_9FLAO</name>
<protein>
    <submittedName>
        <fullName evidence="1">DUF2188 domain-containing protein</fullName>
    </submittedName>
</protein>
<proteinExistence type="predicted"/>
<dbReference type="Pfam" id="PF09954">
    <property type="entry name" value="DUF2188"/>
    <property type="match status" value="1"/>
</dbReference>
<dbReference type="InterPro" id="IPR018691">
    <property type="entry name" value="DUF2188"/>
</dbReference>
<reference evidence="1" key="1">
    <citation type="submission" date="2022-09" db="EMBL/GenBank/DDBJ databases">
        <title>Maribacter litopenaei sp. nov., isolated from the intestinal tract of the Pacific White Shrimp, Litopenaeus vannamei.</title>
        <authorList>
            <person name="Kim S.Y."/>
            <person name="Hwang C.Y."/>
        </authorList>
    </citation>
    <scope>NUCLEOTIDE SEQUENCE</scope>
    <source>
        <strain evidence="1">HL-LV01</strain>
    </source>
</reference>
<dbReference type="EMBL" id="CP104205">
    <property type="protein sequence ID" value="UWX56695.1"/>
    <property type="molecule type" value="Genomic_DNA"/>
</dbReference>
<evidence type="ECO:0000313" key="2">
    <source>
        <dbReference type="Proteomes" id="UP001059209"/>
    </source>
</evidence>